<comment type="caution">
    <text evidence="2">The sequence shown here is derived from an EMBL/GenBank/DDBJ whole genome shotgun (WGS) entry which is preliminary data.</text>
</comment>
<evidence type="ECO:0008006" key="4">
    <source>
        <dbReference type="Google" id="ProtNLM"/>
    </source>
</evidence>
<keyword evidence="1" id="KW-0732">Signal</keyword>
<sequence>MPRLAALLCLVALTVLAVPALAIDKKDLQTEPTVYARVVETPDPALLGCFTRVRPSEFKRPNTYSLCLVQRGDKYAVFYDWRDGKTYESHTGWMPFSIMKDRLTSDTEPSSYILKDGELWHSYAGRDSTHRMRRETP</sequence>
<dbReference type="AlphaFoldDB" id="A0A7K3NS01"/>
<gene>
    <name evidence="2" type="ORF">G3N56_19735</name>
</gene>
<feature type="signal peptide" evidence="1">
    <location>
        <begin position="1"/>
        <end position="22"/>
    </location>
</feature>
<evidence type="ECO:0000313" key="2">
    <source>
        <dbReference type="EMBL" id="NDY58974.1"/>
    </source>
</evidence>
<feature type="chain" id="PRO_5029765909" description="SH3 domain-containing protein" evidence="1">
    <location>
        <begin position="23"/>
        <end position="137"/>
    </location>
</feature>
<proteinExistence type="predicted"/>
<organism evidence="2 3">
    <name type="scientific">Desulfolutivibrio sulfodismutans</name>
    <dbReference type="NCBI Taxonomy" id="63561"/>
    <lineage>
        <taxon>Bacteria</taxon>
        <taxon>Pseudomonadati</taxon>
        <taxon>Thermodesulfobacteriota</taxon>
        <taxon>Desulfovibrionia</taxon>
        <taxon>Desulfovibrionales</taxon>
        <taxon>Desulfovibrionaceae</taxon>
        <taxon>Desulfolutivibrio</taxon>
    </lineage>
</organism>
<name>A0A7K3NS01_9BACT</name>
<protein>
    <recommendedName>
        <fullName evidence="4">SH3 domain-containing protein</fullName>
    </recommendedName>
</protein>
<reference evidence="2 3" key="1">
    <citation type="submission" date="2020-02" db="EMBL/GenBank/DDBJ databases">
        <title>Comparative genomics of sulfur disproportionating microorganisms.</title>
        <authorList>
            <person name="Ward L.M."/>
            <person name="Bertran E."/>
            <person name="Johnston D.T."/>
        </authorList>
    </citation>
    <scope>NUCLEOTIDE SEQUENCE [LARGE SCALE GENOMIC DNA]</scope>
    <source>
        <strain evidence="2 3">DSM 3696</strain>
    </source>
</reference>
<evidence type="ECO:0000313" key="3">
    <source>
        <dbReference type="Proteomes" id="UP000469724"/>
    </source>
</evidence>
<keyword evidence="3" id="KW-1185">Reference proteome</keyword>
<dbReference type="EMBL" id="JAAGRQ010000180">
    <property type="protein sequence ID" value="NDY58974.1"/>
    <property type="molecule type" value="Genomic_DNA"/>
</dbReference>
<evidence type="ECO:0000256" key="1">
    <source>
        <dbReference type="SAM" id="SignalP"/>
    </source>
</evidence>
<dbReference type="RefSeq" id="WP_163304032.1">
    <property type="nucleotide sequence ID" value="NZ_JAAGRQ010000180.1"/>
</dbReference>
<dbReference type="Proteomes" id="UP000469724">
    <property type="component" value="Unassembled WGS sequence"/>
</dbReference>
<accession>A0A7K3NS01</accession>